<reference evidence="6" key="1">
    <citation type="journal article" date="2014" name="Int. J. Syst. Evol. Microbiol.">
        <title>Complete genome sequence of Corynebacterium casei LMG S-19264T (=DSM 44701T), isolated from a smear-ripened cheese.</title>
        <authorList>
            <consortium name="US DOE Joint Genome Institute (JGI-PGF)"/>
            <person name="Walter F."/>
            <person name="Albersmeier A."/>
            <person name="Kalinowski J."/>
            <person name="Ruckert C."/>
        </authorList>
    </citation>
    <scope>NUCLEOTIDE SEQUENCE</scope>
    <source>
        <strain evidence="6">CGMCC 1.15085</strain>
    </source>
</reference>
<dbReference type="Pfam" id="PF00440">
    <property type="entry name" value="TetR_N"/>
    <property type="match status" value="1"/>
</dbReference>
<dbReference type="SUPFAM" id="SSF46689">
    <property type="entry name" value="Homeodomain-like"/>
    <property type="match status" value="1"/>
</dbReference>
<dbReference type="InterPro" id="IPR050109">
    <property type="entry name" value="HTH-type_TetR-like_transc_reg"/>
</dbReference>
<evidence type="ECO:0000256" key="1">
    <source>
        <dbReference type="ARBA" id="ARBA00023015"/>
    </source>
</evidence>
<keyword evidence="7" id="KW-1185">Reference proteome</keyword>
<reference evidence="6" key="2">
    <citation type="submission" date="2020-09" db="EMBL/GenBank/DDBJ databases">
        <authorList>
            <person name="Sun Q."/>
            <person name="Zhou Y."/>
        </authorList>
    </citation>
    <scope>NUCLEOTIDE SEQUENCE</scope>
    <source>
        <strain evidence="6">CGMCC 1.15085</strain>
    </source>
</reference>
<dbReference type="PROSITE" id="PS50977">
    <property type="entry name" value="HTH_TETR_2"/>
    <property type="match status" value="1"/>
</dbReference>
<protein>
    <submittedName>
        <fullName evidence="6">TetR family transcriptional regulator</fullName>
    </submittedName>
</protein>
<organism evidence="6 7">
    <name type="scientific">Flexivirga endophytica</name>
    <dbReference type="NCBI Taxonomy" id="1849103"/>
    <lineage>
        <taxon>Bacteria</taxon>
        <taxon>Bacillati</taxon>
        <taxon>Actinomycetota</taxon>
        <taxon>Actinomycetes</taxon>
        <taxon>Micrococcales</taxon>
        <taxon>Dermacoccaceae</taxon>
        <taxon>Flexivirga</taxon>
    </lineage>
</organism>
<evidence type="ECO:0000256" key="2">
    <source>
        <dbReference type="ARBA" id="ARBA00023125"/>
    </source>
</evidence>
<dbReference type="AlphaFoldDB" id="A0A916T628"/>
<dbReference type="PRINTS" id="PR00455">
    <property type="entry name" value="HTHTETR"/>
</dbReference>
<comment type="caution">
    <text evidence="6">The sequence shown here is derived from an EMBL/GenBank/DDBJ whole genome shotgun (WGS) entry which is preliminary data.</text>
</comment>
<sequence>MPRWEPNARERLLMAALRLFAERGYDDVTVAEIAERAGLTKSTFFRYFPDKRDVLTAGEDALAQPLLAGIAEADEDATPLEAVTAGMDRVAAAMTPFNREVGPLLRDAVTASAEIRQRNALKHVGISRAMTQALTDRGVDELTAAVTAELAGLAFKDAYATWIEPKNKAEFTELIHASLERIAAAAGRIA</sequence>
<gene>
    <name evidence="6" type="ORF">GCM10011492_22770</name>
</gene>
<dbReference type="InterPro" id="IPR001647">
    <property type="entry name" value="HTH_TetR"/>
</dbReference>
<keyword evidence="3" id="KW-0804">Transcription</keyword>
<evidence type="ECO:0000313" key="7">
    <source>
        <dbReference type="Proteomes" id="UP000636793"/>
    </source>
</evidence>
<keyword evidence="1" id="KW-0805">Transcription regulation</keyword>
<dbReference type="RefSeq" id="WP_188837120.1">
    <property type="nucleotide sequence ID" value="NZ_BMHI01000003.1"/>
</dbReference>
<proteinExistence type="predicted"/>
<accession>A0A916T628</accession>
<evidence type="ECO:0000259" key="5">
    <source>
        <dbReference type="PROSITE" id="PS50977"/>
    </source>
</evidence>
<dbReference type="GO" id="GO:0000976">
    <property type="term" value="F:transcription cis-regulatory region binding"/>
    <property type="evidence" value="ECO:0007669"/>
    <property type="project" value="TreeGrafter"/>
</dbReference>
<feature type="domain" description="HTH tetR-type" evidence="5">
    <location>
        <begin position="6"/>
        <end position="66"/>
    </location>
</feature>
<dbReference type="GO" id="GO:0003700">
    <property type="term" value="F:DNA-binding transcription factor activity"/>
    <property type="evidence" value="ECO:0007669"/>
    <property type="project" value="TreeGrafter"/>
</dbReference>
<dbReference type="EMBL" id="BMHI01000003">
    <property type="protein sequence ID" value="GGB31575.1"/>
    <property type="molecule type" value="Genomic_DNA"/>
</dbReference>
<feature type="DNA-binding region" description="H-T-H motif" evidence="4">
    <location>
        <begin position="29"/>
        <end position="48"/>
    </location>
</feature>
<evidence type="ECO:0000313" key="6">
    <source>
        <dbReference type="EMBL" id="GGB31575.1"/>
    </source>
</evidence>
<dbReference type="InterPro" id="IPR009057">
    <property type="entry name" value="Homeodomain-like_sf"/>
</dbReference>
<name>A0A916T628_9MICO</name>
<dbReference type="PANTHER" id="PTHR30055">
    <property type="entry name" value="HTH-TYPE TRANSCRIPTIONAL REGULATOR RUTR"/>
    <property type="match status" value="1"/>
</dbReference>
<evidence type="ECO:0000256" key="3">
    <source>
        <dbReference type="ARBA" id="ARBA00023163"/>
    </source>
</evidence>
<dbReference type="Proteomes" id="UP000636793">
    <property type="component" value="Unassembled WGS sequence"/>
</dbReference>
<dbReference type="Gene3D" id="1.10.357.10">
    <property type="entry name" value="Tetracycline Repressor, domain 2"/>
    <property type="match status" value="1"/>
</dbReference>
<dbReference type="PANTHER" id="PTHR30055:SF238">
    <property type="entry name" value="MYCOFACTOCIN BIOSYNTHESIS TRANSCRIPTIONAL REGULATOR MFTR-RELATED"/>
    <property type="match status" value="1"/>
</dbReference>
<evidence type="ECO:0000256" key="4">
    <source>
        <dbReference type="PROSITE-ProRule" id="PRU00335"/>
    </source>
</evidence>
<keyword evidence="2 4" id="KW-0238">DNA-binding</keyword>